<dbReference type="Gene3D" id="1.10.1200.10">
    <property type="entry name" value="ACP-like"/>
    <property type="match status" value="1"/>
</dbReference>
<evidence type="ECO:0000313" key="5">
    <source>
        <dbReference type="Proteomes" id="UP001210380"/>
    </source>
</evidence>
<keyword evidence="2" id="KW-0597">Phosphoprotein</keyword>
<dbReference type="EMBL" id="JAQGLA010000023">
    <property type="protein sequence ID" value="MDA3627073.1"/>
    <property type="molecule type" value="Genomic_DNA"/>
</dbReference>
<evidence type="ECO:0000259" key="3">
    <source>
        <dbReference type="PROSITE" id="PS50075"/>
    </source>
</evidence>
<dbReference type="SMART" id="SM01294">
    <property type="entry name" value="PKS_PP_betabranch"/>
    <property type="match status" value="1"/>
</dbReference>
<comment type="caution">
    <text evidence="4">The sequence shown here is derived from an EMBL/GenBank/DDBJ whole genome shotgun (WGS) entry which is preliminary data.</text>
</comment>
<dbReference type="InterPro" id="IPR020806">
    <property type="entry name" value="PKS_PP-bd"/>
</dbReference>
<feature type="domain" description="Carrier" evidence="3">
    <location>
        <begin position="4"/>
        <end position="81"/>
    </location>
</feature>
<keyword evidence="5" id="KW-1185">Reference proteome</keyword>
<sequence>MSGETKTSVESTALALLAEVLYVEVSKIDMSTSFTELGLDSILAVEYVAMIKSELGVAETVESLYEHGTPEAFVKHLAANA</sequence>
<reference evidence="4 5" key="1">
    <citation type="submission" date="2022-11" db="EMBL/GenBank/DDBJ databases">
        <title>Draft genome sequence of Saccharopolyspora sp. WRP15-2 isolated from rhizosphere soils of wild rice in Thailand.</title>
        <authorList>
            <person name="Duangmal K."/>
            <person name="Kammanee S."/>
            <person name="Muangham S."/>
        </authorList>
    </citation>
    <scope>NUCLEOTIDE SEQUENCE [LARGE SCALE GENOMIC DNA]</scope>
    <source>
        <strain evidence="4 5">WRP15-2</strain>
    </source>
</reference>
<evidence type="ECO:0000313" key="4">
    <source>
        <dbReference type="EMBL" id="MDA3627073.1"/>
    </source>
</evidence>
<evidence type="ECO:0000256" key="2">
    <source>
        <dbReference type="ARBA" id="ARBA00022553"/>
    </source>
</evidence>
<gene>
    <name evidence="4" type="ORF">OU415_16635</name>
</gene>
<dbReference type="SMART" id="SM00823">
    <property type="entry name" value="PKS_PP"/>
    <property type="match status" value="1"/>
</dbReference>
<proteinExistence type="predicted"/>
<dbReference type="InterPro" id="IPR009081">
    <property type="entry name" value="PP-bd_ACP"/>
</dbReference>
<name>A0ABT4UZE9_9PSEU</name>
<dbReference type="PROSITE" id="PS50075">
    <property type="entry name" value="CARRIER"/>
    <property type="match status" value="1"/>
</dbReference>
<dbReference type="SUPFAM" id="SSF47336">
    <property type="entry name" value="ACP-like"/>
    <property type="match status" value="1"/>
</dbReference>
<keyword evidence="1" id="KW-0596">Phosphopantetheine</keyword>
<dbReference type="RefSeq" id="WP_270949715.1">
    <property type="nucleotide sequence ID" value="NZ_JAQGLA010000023.1"/>
</dbReference>
<protein>
    <submittedName>
        <fullName evidence="4">Acyl carrier protein</fullName>
    </submittedName>
</protein>
<dbReference type="InterPro" id="IPR036736">
    <property type="entry name" value="ACP-like_sf"/>
</dbReference>
<organism evidence="4 5">
    <name type="scientific">Saccharopolyspora oryzae</name>
    <dbReference type="NCBI Taxonomy" id="2997343"/>
    <lineage>
        <taxon>Bacteria</taxon>
        <taxon>Bacillati</taxon>
        <taxon>Actinomycetota</taxon>
        <taxon>Actinomycetes</taxon>
        <taxon>Pseudonocardiales</taxon>
        <taxon>Pseudonocardiaceae</taxon>
        <taxon>Saccharopolyspora</taxon>
    </lineage>
</organism>
<dbReference type="Pfam" id="PF00550">
    <property type="entry name" value="PP-binding"/>
    <property type="match status" value="1"/>
</dbReference>
<accession>A0ABT4UZE9</accession>
<dbReference type="Proteomes" id="UP001210380">
    <property type="component" value="Unassembled WGS sequence"/>
</dbReference>
<evidence type="ECO:0000256" key="1">
    <source>
        <dbReference type="ARBA" id="ARBA00022450"/>
    </source>
</evidence>